<dbReference type="PANTHER" id="PTHR38122:SF1">
    <property type="entry name" value="GLYCOPROTEIN X"/>
    <property type="match status" value="1"/>
</dbReference>
<dbReference type="Proteomes" id="UP000664132">
    <property type="component" value="Unassembled WGS sequence"/>
</dbReference>
<sequence length="147" mass="16294">MATRTQLISSPTRTTAAITTTSISDTTATRDYPDGFWLEYTFVPCPTRTANPAFTYPPECVPINYTWGCPPGYLCTPPQLDCNLEVGPPVNEYLCSPDDCKIAPSFTGFPQRTQTSNFTGFRPLPLPTGFFNLSPVIFGADWGIFFW</sequence>
<dbReference type="OrthoDB" id="5414836at2759"/>
<evidence type="ECO:0000313" key="1">
    <source>
        <dbReference type="EMBL" id="KAG4420175.1"/>
    </source>
</evidence>
<keyword evidence="2" id="KW-1185">Reference proteome</keyword>
<comment type="caution">
    <text evidence="1">The sequence shown here is derived from an EMBL/GenBank/DDBJ whole genome shotgun (WGS) entry which is preliminary data.</text>
</comment>
<protein>
    <submittedName>
        <fullName evidence="1">Uncharacterized protein</fullName>
    </submittedName>
</protein>
<accession>A0A8H7W7M8</accession>
<evidence type="ECO:0000313" key="2">
    <source>
        <dbReference type="Proteomes" id="UP000664132"/>
    </source>
</evidence>
<reference evidence="1" key="1">
    <citation type="submission" date="2021-02" db="EMBL/GenBank/DDBJ databases">
        <title>Genome sequence Cadophora malorum strain M34.</title>
        <authorList>
            <person name="Stefanovic E."/>
            <person name="Vu D."/>
            <person name="Scully C."/>
            <person name="Dijksterhuis J."/>
            <person name="Roader J."/>
            <person name="Houbraken J."/>
        </authorList>
    </citation>
    <scope>NUCLEOTIDE SEQUENCE</scope>
    <source>
        <strain evidence="1">M34</strain>
    </source>
</reference>
<dbReference type="EMBL" id="JAFJYH010000089">
    <property type="protein sequence ID" value="KAG4420175.1"/>
    <property type="molecule type" value="Genomic_DNA"/>
</dbReference>
<name>A0A8H7W7M8_9HELO</name>
<gene>
    <name evidence="1" type="ORF">IFR04_006651</name>
</gene>
<organism evidence="1 2">
    <name type="scientific">Cadophora malorum</name>
    <dbReference type="NCBI Taxonomy" id="108018"/>
    <lineage>
        <taxon>Eukaryota</taxon>
        <taxon>Fungi</taxon>
        <taxon>Dikarya</taxon>
        <taxon>Ascomycota</taxon>
        <taxon>Pezizomycotina</taxon>
        <taxon>Leotiomycetes</taxon>
        <taxon>Helotiales</taxon>
        <taxon>Ploettnerulaceae</taxon>
        <taxon>Cadophora</taxon>
    </lineage>
</organism>
<proteinExistence type="predicted"/>
<dbReference type="PANTHER" id="PTHR38122">
    <property type="entry name" value="GLYCOPROTEIN X"/>
    <property type="match status" value="1"/>
</dbReference>
<dbReference type="AlphaFoldDB" id="A0A8H7W7M8"/>